<comment type="caution">
    <text evidence="1">The sequence shown here is derived from an EMBL/GenBank/DDBJ whole genome shotgun (WGS) entry which is preliminary data.</text>
</comment>
<dbReference type="AlphaFoldDB" id="A0A8X6Y3X1"/>
<dbReference type="EMBL" id="BMAV01014949">
    <property type="protein sequence ID" value="GFY63827.1"/>
    <property type="molecule type" value="Genomic_DNA"/>
</dbReference>
<keyword evidence="2" id="KW-1185">Reference proteome</keyword>
<proteinExistence type="predicted"/>
<sequence>MLILALIGPQNRDDFPLPAKDPFSLFKISFHQNQLSSLIHSKGAQSTESVFVMFFMLTVDLSRCLIPQKTTPLGTEPKPLSLFSKIMGKDEVSCSNTSLGMPQLAPNVSGSLVAVFFFA</sequence>
<dbReference type="Proteomes" id="UP000886998">
    <property type="component" value="Unassembled WGS sequence"/>
</dbReference>
<evidence type="ECO:0000313" key="2">
    <source>
        <dbReference type="Proteomes" id="UP000886998"/>
    </source>
</evidence>
<reference evidence="1" key="1">
    <citation type="submission" date="2020-08" db="EMBL/GenBank/DDBJ databases">
        <title>Multicomponent nature underlies the extraordinary mechanical properties of spider dragline silk.</title>
        <authorList>
            <person name="Kono N."/>
            <person name="Nakamura H."/>
            <person name="Mori M."/>
            <person name="Yoshida Y."/>
            <person name="Ohtoshi R."/>
            <person name="Malay A.D."/>
            <person name="Moran D.A.P."/>
            <person name="Tomita M."/>
            <person name="Numata K."/>
            <person name="Arakawa K."/>
        </authorList>
    </citation>
    <scope>NUCLEOTIDE SEQUENCE</scope>
</reference>
<accession>A0A8X6Y3X1</accession>
<name>A0A8X6Y3X1_9ARAC</name>
<organism evidence="1 2">
    <name type="scientific">Trichonephila inaurata madagascariensis</name>
    <dbReference type="NCBI Taxonomy" id="2747483"/>
    <lineage>
        <taxon>Eukaryota</taxon>
        <taxon>Metazoa</taxon>
        <taxon>Ecdysozoa</taxon>
        <taxon>Arthropoda</taxon>
        <taxon>Chelicerata</taxon>
        <taxon>Arachnida</taxon>
        <taxon>Araneae</taxon>
        <taxon>Araneomorphae</taxon>
        <taxon>Entelegynae</taxon>
        <taxon>Araneoidea</taxon>
        <taxon>Nephilidae</taxon>
        <taxon>Trichonephila</taxon>
        <taxon>Trichonephila inaurata</taxon>
    </lineage>
</organism>
<gene>
    <name evidence="1" type="ORF">TNIN_231851</name>
</gene>
<protein>
    <submittedName>
        <fullName evidence="1">Uncharacterized protein</fullName>
    </submittedName>
</protein>
<evidence type="ECO:0000313" key="1">
    <source>
        <dbReference type="EMBL" id="GFY63827.1"/>
    </source>
</evidence>